<evidence type="ECO:0000256" key="4">
    <source>
        <dbReference type="ARBA" id="ARBA00022676"/>
    </source>
</evidence>
<keyword evidence="8 10" id="KW-0472">Membrane</keyword>
<dbReference type="GO" id="GO:0012505">
    <property type="term" value="C:endomembrane system"/>
    <property type="evidence" value="ECO:0007669"/>
    <property type="project" value="UniProtKB-SubCell"/>
</dbReference>
<gene>
    <name evidence="13" type="ORF">GR702_14685</name>
</gene>
<feature type="transmembrane region" description="Helical" evidence="10">
    <location>
        <begin position="301"/>
        <end position="325"/>
    </location>
</feature>
<dbReference type="EMBL" id="WVTD01000011">
    <property type="protein sequence ID" value="MYL99011.1"/>
    <property type="molecule type" value="Genomic_DNA"/>
</dbReference>
<evidence type="ECO:0000256" key="6">
    <source>
        <dbReference type="ARBA" id="ARBA00022692"/>
    </source>
</evidence>
<keyword evidence="4 10" id="KW-0328">Glycosyltransferase</keyword>
<comment type="pathway">
    <text evidence="2 10">Protein modification; protein glycosylation.</text>
</comment>
<evidence type="ECO:0000256" key="10">
    <source>
        <dbReference type="RuleBase" id="RU367007"/>
    </source>
</evidence>
<keyword evidence="5 10" id="KW-0808">Transferase</keyword>
<dbReference type="InterPro" id="IPR027005">
    <property type="entry name" value="PMT-like"/>
</dbReference>
<evidence type="ECO:0000259" key="11">
    <source>
        <dbReference type="Pfam" id="PF02366"/>
    </source>
</evidence>
<evidence type="ECO:0000256" key="2">
    <source>
        <dbReference type="ARBA" id="ARBA00004922"/>
    </source>
</evidence>
<evidence type="ECO:0000313" key="13">
    <source>
        <dbReference type="EMBL" id="MYL99011.1"/>
    </source>
</evidence>
<feature type="transmembrane region" description="Helical" evidence="10">
    <location>
        <begin position="355"/>
        <end position="374"/>
    </location>
</feature>
<dbReference type="Pfam" id="PF02366">
    <property type="entry name" value="PMT"/>
    <property type="match status" value="1"/>
</dbReference>
<feature type="domain" description="Protein O-mannosyl-transferase C-terminal four TM" evidence="12">
    <location>
        <begin position="253"/>
        <end position="426"/>
    </location>
</feature>
<feature type="domain" description="ArnT-like N-terminal" evidence="11">
    <location>
        <begin position="24"/>
        <end position="238"/>
    </location>
</feature>
<comment type="caution">
    <text evidence="13">The sequence shown here is derived from an EMBL/GenBank/DDBJ whole genome shotgun (WGS) entry which is preliminary data.</text>
</comment>
<evidence type="ECO:0000256" key="5">
    <source>
        <dbReference type="ARBA" id="ARBA00022679"/>
    </source>
</evidence>
<comment type="subcellular location">
    <subcellularLocation>
        <location evidence="10">Cell membrane</location>
    </subcellularLocation>
    <subcellularLocation>
        <location evidence="1">Endomembrane system</location>
        <topology evidence="1">Multi-pass membrane protein</topology>
    </subcellularLocation>
</comment>
<dbReference type="PANTHER" id="PTHR10050">
    <property type="entry name" value="DOLICHYL-PHOSPHATE-MANNOSE--PROTEIN MANNOSYLTRANSFERASE"/>
    <property type="match status" value="1"/>
</dbReference>
<feature type="transmembrane region" description="Helical" evidence="10">
    <location>
        <begin position="110"/>
        <end position="127"/>
    </location>
</feature>
<dbReference type="InterPro" id="IPR032421">
    <property type="entry name" value="PMT_4TMC"/>
</dbReference>
<dbReference type="UniPathway" id="UPA00378"/>
<proteinExistence type="inferred from homology"/>
<keyword evidence="10" id="KW-1003">Cell membrane</keyword>
<feature type="transmembrane region" description="Helical" evidence="10">
    <location>
        <begin position="386"/>
        <end position="406"/>
    </location>
</feature>
<evidence type="ECO:0000256" key="7">
    <source>
        <dbReference type="ARBA" id="ARBA00022989"/>
    </source>
</evidence>
<protein>
    <recommendedName>
        <fullName evidence="9 10">Polyprenol-phosphate-mannose--protein mannosyltransferase</fullName>
        <ecNumber evidence="10">2.4.1.-</ecNumber>
    </recommendedName>
</protein>
<evidence type="ECO:0000256" key="1">
    <source>
        <dbReference type="ARBA" id="ARBA00004127"/>
    </source>
</evidence>
<feature type="transmembrane region" description="Helical" evidence="10">
    <location>
        <begin position="216"/>
        <end position="235"/>
    </location>
</feature>
<dbReference type="AlphaFoldDB" id="A0A7X4GI06"/>
<dbReference type="Pfam" id="PF16192">
    <property type="entry name" value="PMT_4TMC"/>
    <property type="match status" value="1"/>
</dbReference>
<dbReference type="GO" id="GO:0005886">
    <property type="term" value="C:plasma membrane"/>
    <property type="evidence" value="ECO:0007669"/>
    <property type="project" value="UniProtKB-SubCell"/>
</dbReference>
<accession>A0A7X4GI06</accession>
<dbReference type="GO" id="GO:0004169">
    <property type="term" value="F:dolichyl-phosphate-mannose-protein mannosyltransferase activity"/>
    <property type="evidence" value="ECO:0007669"/>
    <property type="project" value="UniProtKB-UniRule"/>
</dbReference>
<evidence type="ECO:0000256" key="3">
    <source>
        <dbReference type="ARBA" id="ARBA00007222"/>
    </source>
</evidence>
<evidence type="ECO:0000256" key="8">
    <source>
        <dbReference type="ARBA" id="ARBA00023136"/>
    </source>
</evidence>
<comment type="function">
    <text evidence="10">Protein O-mannosyltransferase that catalyzes the transfer of a single mannose residue from a polyprenol phospho-mannosyl lipidic donor to the hydroxyl group of selected serine and threonine residues in acceptor proteins.</text>
</comment>
<dbReference type="EC" id="2.4.1.-" evidence="10"/>
<evidence type="ECO:0000256" key="9">
    <source>
        <dbReference type="ARBA" id="ARBA00093617"/>
    </source>
</evidence>
<evidence type="ECO:0000313" key="14">
    <source>
        <dbReference type="Proteomes" id="UP000465810"/>
    </source>
</evidence>
<organism evidence="13 14">
    <name type="scientific">Novosphingobium silvae</name>
    <dbReference type="NCBI Taxonomy" id="2692619"/>
    <lineage>
        <taxon>Bacteria</taxon>
        <taxon>Pseudomonadati</taxon>
        <taxon>Pseudomonadota</taxon>
        <taxon>Alphaproteobacteria</taxon>
        <taxon>Sphingomonadales</taxon>
        <taxon>Sphingomonadaceae</taxon>
        <taxon>Novosphingobium</taxon>
    </lineage>
</organism>
<sequence length="427" mass="48636">MPRPARQNRDPLGWCLLMALAFEAVVLWRIGVPTRYYFDEIHYVPAALKLLELIPANREHPLFGKEVIAALIHLLGDRPLAWRLGPALFGGFGLFAFARLTWHLTQRRRATLLATALLATNFMWFVQSRISMLDMISAGLCMTGLWQFAAALRAGSTGTARWHLVASGLALGLSLGAKWSGAPALMMPGLAFLVLRLRETGPLRIGRRNAGTIRGVTLTEATFWLGLFPLAIYWATYLPAMFYPHHAVSPWGVIEQHELMIRLQDSVRKPHPYRTHWYQWMADWRGIWFLFENVDGAQRGIVMLGNPVSMIAGLFALVWGLWVAMFRRRTDALAFLVLYAATLGMWIVNGKPVQFYYHYLLPGAFLMGLLALGIDALLERRDRWRWLGTGVFALSLVMFAVFYPIISGWPLPFKSAYNFWMWLPSWR</sequence>
<dbReference type="InterPro" id="IPR003342">
    <property type="entry name" value="ArnT-like_N"/>
</dbReference>
<name>A0A7X4GI06_9SPHN</name>
<evidence type="ECO:0000259" key="12">
    <source>
        <dbReference type="Pfam" id="PF16192"/>
    </source>
</evidence>
<dbReference type="Proteomes" id="UP000465810">
    <property type="component" value="Unassembled WGS sequence"/>
</dbReference>
<keyword evidence="7 10" id="KW-1133">Transmembrane helix</keyword>
<feature type="transmembrane region" description="Helical" evidence="10">
    <location>
        <begin position="332"/>
        <end position="349"/>
    </location>
</feature>
<keyword evidence="6 10" id="KW-0812">Transmembrane</keyword>
<feature type="transmembrane region" description="Helical" evidence="10">
    <location>
        <begin position="177"/>
        <end position="195"/>
    </location>
</feature>
<reference evidence="13 14" key="1">
    <citation type="submission" date="2019-12" db="EMBL/GenBank/DDBJ databases">
        <authorList>
            <person name="Feng G."/>
            <person name="Zhu H."/>
        </authorList>
    </citation>
    <scope>NUCLEOTIDE SEQUENCE [LARGE SCALE GENOMIC DNA]</scope>
    <source>
        <strain evidence="13 14">FGD1</strain>
    </source>
</reference>
<keyword evidence="14" id="KW-1185">Reference proteome</keyword>
<comment type="similarity">
    <text evidence="3 10">Belongs to the glycosyltransferase 39 family.</text>
</comment>
<feature type="transmembrane region" description="Helical" evidence="10">
    <location>
        <begin position="80"/>
        <end position="98"/>
    </location>
</feature>
<feature type="transmembrane region" description="Helical" evidence="10">
    <location>
        <begin position="12"/>
        <end position="30"/>
    </location>
</feature>